<evidence type="ECO:0000256" key="5">
    <source>
        <dbReference type="ARBA" id="ARBA00022842"/>
    </source>
</evidence>
<keyword evidence="4 8" id="KW-0378">Hydrolase</keyword>
<accession>A0ABV2BNW6</accession>
<dbReference type="PANTHER" id="PTHR12992:SF11">
    <property type="entry name" value="MITOCHONDRIAL COENZYME A DIPHOSPHATASE NUDT8"/>
    <property type="match status" value="1"/>
</dbReference>
<gene>
    <name evidence="8" type="ORF">ABVT43_00705</name>
</gene>
<keyword evidence="9" id="KW-1185">Reference proteome</keyword>
<evidence type="ECO:0000313" key="9">
    <source>
        <dbReference type="Proteomes" id="UP001548189"/>
    </source>
</evidence>
<dbReference type="CDD" id="cd03426">
    <property type="entry name" value="NUDIX_CoAse_Nudt7"/>
    <property type="match status" value="1"/>
</dbReference>
<evidence type="ECO:0000256" key="1">
    <source>
        <dbReference type="ARBA" id="ARBA00001936"/>
    </source>
</evidence>
<dbReference type="EC" id="3.6.1.55" evidence="8"/>
<dbReference type="InterPro" id="IPR000086">
    <property type="entry name" value="NUDIX_hydrolase_dom"/>
</dbReference>
<dbReference type="RefSeq" id="WP_353873176.1">
    <property type="nucleotide sequence ID" value="NZ_JBEVCJ010000001.1"/>
</dbReference>
<reference evidence="8 9" key="1">
    <citation type="submission" date="2024-06" db="EMBL/GenBank/DDBJ databases">
        <authorList>
            <person name="Li F."/>
        </authorList>
    </citation>
    <scope>NUCLEOTIDE SEQUENCE [LARGE SCALE GENOMIC DNA]</scope>
    <source>
        <strain evidence="8 9">GXAS 311</strain>
    </source>
</reference>
<evidence type="ECO:0000259" key="7">
    <source>
        <dbReference type="PROSITE" id="PS51462"/>
    </source>
</evidence>
<name>A0ABV2BNW6_9GAMM</name>
<dbReference type="Gene3D" id="3.90.79.10">
    <property type="entry name" value="Nucleoside Triphosphate Pyrophosphohydrolase"/>
    <property type="match status" value="1"/>
</dbReference>
<dbReference type="InterPro" id="IPR045121">
    <property type="entry name" value="CoAse"/>
</dbReference>
<evidence type="ECO:0000256" key="3">
    <source>
        <dbReference type="ARBA" id="ARBA00022723"/>
    </source>
</evidence>
<dbReference type="PANTHER" id="PTHR12992">
    <property type="entry name" value="NUDIX HYDROLASE"/>
    <property type="match status" value="1"/>
</dbReference>
<keyword evidence="3" id="KW-0479">Metal-binding</keyword>
<dbReference type="Proteomes" id="UP001548189">
    <property type="component" value="Unassembled WGS sequence"/>
</dbReference>
<dbReference type="EMBL" id="JBEVCJ010000001">
    <property type="protein sequence ID" value="MET1253635.1"/>
    <property type="molecule type" value="Genomic_DNA"/>
</dbReference>
<sequence>MLIHRIKDQLLPFEDNHANKHHYVENISADKSASYNQSDVIANRLIEQQSQPLKSAAVLVPLIEHRRENPERKTNNMALCFDVLLTRRAAHLKHHPSQISFPGGRLESIDSDLRDTALRETFEEIGIPAEKIRLLGRLPSQHTTSQFSITPFVGVIDKDYSIIPDENEVEEVFTVPLDFITQESNQELHEDFFNGRKISYYVIRYKHYNIWGATARILVNFARRITRANDT</sequence>
<dbReference type="GO" id="GO:0035539">
    <property type="term" value="F:8-oxo-7,8-dihydrodeoxyguanosine triphosphate pyrophosphatase activity"/>
    <property type="evidence" value="ECO:0007669"/>
    <property type="project" value="UniProtKB-EC"/>
</dbReference>
<protein>
    <submittedName>
        <fullName evidence="8">CoA pyrophosphatase</fullName>
        <ecNumber evidence="8">3.6.1.55</ecNumber>
    </submittedName>
</protein>
<comment type="cofactor">
    <cofactor evidence="1">
        <name>Mn(2+)</name>
        <dbReference type="ChEBI" id="CHEBI:29035"/>
    </cofactor>
</comment>
<keyword evidence="6" id="KW-0464">Manganese</keyword>
<proteinExistence type="predicted"/>
<evidence type="ECO:0000313" key="8">
    <source>
        <dbReference type="EMBL" id="MET1253635.1"/>
    </source>
</evidence>
<organism evidence="8 9">
    <name type="scientific">Aliikangiella maris</name>
    <dbReference type="NCBI Taxonomy" id="3162458"/>
    <lineage>
        <taxon>Bacteria</taxon>
        <taxon>Pseudomonadati</taxon>
        <taxon>Pseudomonadota</taxon>
        <taxon>Gammaproteobacteria</taxon>
        <taxon>Oceanospirillales</taxon>
        <taxon>Pleioneaceae</taxon>
        <taxon>Aliikangiella</taxon>
    </lineage>
</organism>
<keyword evidence="5" id="KW-0460">Magnesium</keyword>
<dbReference type="PROSITE" id="PS51462">
    <property type="entry name" value="NUDIX"/>
    <property type="match status" value="1"/>
</dbReference>
<evidence type="ECO:0000256" key="2">
    <source>
        <dbReference type="ARBA" id="ARBA00001946"/>
    </source>
</evidence>
<dbReference type="InterPro" id="IPR015797">
    <property type="entry name" value="NUDIX_hydrolase-like_dom_sf"/>
</dbReference>
<comment type="caution">
    <text evidence="8">The sequence shown here is derived from an EMBL/GenBank/DDBJ whole genome shotgun (WGS) entry which is preliminary data.</text>
</comment>
<feature type="domain" description="Nudix hydrolase" evidence="7">
    <location>
        <begin position="52"/>
        <end position="206"/>
    </location>
</feature>
<evidence type="ECO:0000256" key="4">
    <source>
        <dbReference type="ARBA" id="ARBA00022801"/>
    </source>
</evidence>
<comment type="cofactor">
    <cofactor evidence="2">
        <name>Mg(2+)</name>
        <dbReference type="ChEBI" id="CHEBI:18420"/>
    </cofactor>
</comment>
<dbReference type="SUPFAM" id="SSF55811">
    <property type="entry name" value="Nudix"/>
    <property type="match status" value="1"/>
</dbReference>
<dbReference type="Pfam" id="PF00293">
    <property type="entry name" value="NUDIX"/>
    <property type="match status" value="1"/>
</dbReference>
<evidence type="ECO:0000256" key="6">
    <source>
        <dbReference type="ARBA" id="ARBA00023211"/>
    </source>
</evidence>